<organism evidence="2 3">
    <name type="scientific">Rhizobium hidalgonense</name>
    <dbReference type="NCBI Taxonomy" id="1538159"/>
    <lineage>
        <taxon>Bacteria</taxon>
        <taxon>Pseudomonadati</taxon>
        <taxon>Pseudomonadota</taxon>
        <taxon>Alphaproteobacteria</taxon>
        <taxon>Hyphomicrobiales</taxon>
        <taxon>Rhizobiaceae</taxon>
        <taxon>Rhizobium/Agrobacterium group</taxon>
        <taxon>Rhizobium</taxon>
    </lineage>
</organism>
<gene>
    <name evidence="2" type="ORF">RJJ65_39735</name>
</gene>
<comment type="caution">
    <text evidence="2">The sequence shown here is derived from an EMBL/GenBank/DDBJ whole genome shotgun (WGS) entry which is preliminary data.</text>
</comment>
<dbReference type="AlphaFoldDB" id="A0AAJ2H6X7"/>
<feature type="region of interest" description="Disordered" evidence="1">
    <location>
        <begin position="63"/>
        <end position="84"/>
    </location>
</feature>
<name>A0AAJ2H6X7_9HYPH</name>
<evidence type="ECO:0000256" key="1">
    <source>
        <dbReference type="SAM" id="MobiDB-lite"/>
    </source>
</evidence>
<evidence type="ECO:0000313" key="3">
    <source>
        <dbReference type="Proteomes" id="UP001268610"/>
    </source>
</evidence>
<dbReference type="Proteomes" id="UP001268610">
    <property type="component" value="Unassembled WGS sequence"/>
</dbReference>
<feature type="non-terminal residue" evidence="2">
    <location>
        <position position="1"/>
    </location>
</feature>
<evidence type="ECO:0000313" key="2">
    <source>
        <dbReference type="EMBL" id="MDR9778678.1"/>
    </source>
</evidence>
<dbReference type="RefSeq" id="WP_310866685.1">
    <property type="nucleotide sequence ID" value="NZ_JAVLSF010001084.1"/>
</dbReference>
<accession>A0AAJ2H6X7</accession>
<proteinExistence type="predicted"/>
<evidence type="ECO:0008006" key="4">
    <source>
        <dbReference type="Google" id="ProtNLM"/>
    </source>
</evidence>
<feature type="non-terminal residue" evidence="2">
    <location>
        <position position="121"/>
    </location>
</feature>
<dbReference type="EMBL" id="JAVLSF010001084">
    <property type="protein sequence ID" value="MDR9778678.1"/>
    <property type="molecule type" value="Genomic_DNA"/>
</dbReference>
<protein>
    <recommendedName>
        <fullName evidence="4">DUF4124 domain-containing protein</fullName>
    </recommendedName>
</protein>
<feature type="compositionally biased region" description="Polar residues" evidence="1">
    <location>
        <begin position="74"/>
        <end position="84"/>
    </location>
</feature>
<reference evidence="2" key="1">
    <citation type="submission" date="2023-04" db="EMBL/GenBank/DDBJ databases">
        <title>Genomic characterization of faba bean (Vicia faba) microsymbionts in Mexican soils.</title>
        <authorList>
            <person name="Rivera Orduna F.N."/>
            <person name="Guevara-Luna J."/>
            <person name="Yan J."/>
            <person name="Arroyo-Herrera I."/>
            <person name="Li Y."/>
            <person name="Vasquez-Murrieta M.S."/>
            <person name="Wang E.T."/>
        </authorList>
    </citation>
    <scope>NUCLEOTIDE SEQUENCE</scope>
    <source>
        <strain evidence="2">CH26</strain>
    </source>
</reference>
<sequence length="121" mass="13521">ADTVQRWQDSHGQWHFGDQAAAIGRKTKPVIIKNPISVIQNDQAQSTKNKTTTLTASLKANKKSKKYAKTGNNQLNSAKNQHKQQCTTLRDQVYGQPVTGKTSQVRQNLVRQYEQNCIAGN</sequence>